<comment type="caution">
    <text evidence="2">The sequence shown here is derived from an EMBL/GenBank/DDBJ whole genome shotgun (WGS) entry which is preliminary data.</text>
</comment>
<evidence type="ECO:0000256" key="1">
    <source>
        <dbReference type="SAM" id="MobiDB-lite"/>
    </source>
</evidence>
<gene>
    <name evidence="2" type="ORF">H2204_011649</name>
</gene>
<name>A0AA39CTS1_9EURO</name>
<dbReference type="EMBL" id="JAPDRN010000110">
    <property type="protein sequence ID" value="KAJ9622142.1"/>
    <property type="molecule type" value="Genomic_DNA"/>
</dbReference>
<reference evidence="2" key="1">
    <citation type="submission" date="2022-10" db="EMBL/GenBank/DDBJ databases">
        <title>Culturing micro-colonial fungi from biological soil crusts in the Mojave desert and describing Neophaeococcomyces mojavensis, and introducing the new genera and species Taxawa tesnikishii.</title>
        <authorList>
            <person name="Kurbessoian T."/>
            <person name="Stajich J.E."/>
        </authorList>
    </citation>
    <scope>NUCLEOTIDE SEQUENCE</scope>
    <source>
        <strain evidence="2">TK_35</strain>
    </source>
</reference>
<dbReference type="AlphaFoldDB" id="A0AA39CTS1"/>
<dbReference type="Proteomes" id="UP001172681">
    <property type="component" value="Unassembled WGS sequence"/>
</dbReference>
<organism evidence="2 3">
    <name type="scientific">Knufia peltigerae</name>
    <dbReference type="NCBI Taxonomy" id="1002370"/>
    <lineage>
        <taxon>Eukaryota</taxon>
        <taxon>Fungi</taxon>
        <taxon>Dikarya</taxon>
        <taxon>Ascomycota</taxon>
        <taxon>Pezizomycotina</taxon>
        <taxon>Eurotiomycetes</taxon>
        <taxon>Chaetothyriomycetidae</taxon>
        <taxon>Chaetothyriales</taxon>
        <taxon>Trichomeriaceae</taxon>
        <taxon>Knufia</taxon>
    </lineage>
</organism>
<evidence type="ECO:0000313" key="3">
    <source>
        <dbReference type="Proteomes" id="UP001172681"/>
    </source>
</evidence>
<feature type="region of interest" description="Disordered" evidence="1">
    <location>
        <begin position="1"/>
        <end position="45"/>
    </location>
</feature>
<sequence>MATSEAGAGSRAKSTAHTTSRDTLTERKSHDSLNAKHGSDLDVPHLADETDEIDKVLNCLRDMTTSQSRSFPDEKPREYQLSKESWFKFSTDPFVESCREEHKFRISYDAYRSVLTVFPMPGAIHRGLQAWAQKVAIFSSTTWPPEIRDRHYVQIGADVTCMEEGDYKCSEKDPDIDIAWTDDEGDLDSHTVVEIGVSQTLQSLHHVRDLYLMGNRHIHRVILLKVEETPRFKGARLMDIDFKRWEESLRRDYRMSSVQGPLYCQDVLCVGAIKVFCEVWERNPRTGQVLQVFGDQIIPFSEDRQLPIPFFRLPPEIGTAIEPITIKPPDVEDLSRRLLRPMIRQQATKRIMVAADSKRIADQEELELATQKDEAQRLRDEEN</sequence>
<feature type="compositionally biased region" description="Basic and acidic residues" evidence="1">
    <location>
        <begin position="19"/>
        <end position="45"/>
    </location>
</feature>
<keyword evidence="3" id="KW-1185">Reference proteome</keyword>
<evidence type="ECO:0000313" key="2">
    <source>
        <dbReference type="EMBL" id="KAJ9622142.1"/>
    </source>
</evidence>
<proteinExistence type="predicted"/>
<protein>
    <submittedName>
        <fullName evidence="2">Uncharacterized protein</fullName>
    </submittedName>
</protein>
<accession>A0AA39CTS1</accession>